<dbReference type="Pfam" id="PF14845">
    <property type="entry name" value="Glycohydro_20b2"/>
    <property type="match status" value="1"/>
</dbReference>
<dbReference type="CDD" id="cd06562">
    <property type="entry name" value="GH20_HexA_HexB-like"/>
    <property type="match status" value="1"/>
</dbReference>
<dbReference type="PANTHER" id="PTHR22600">
    <property type="entry name" value="BETA-HEXOSAMINIDASE"/>
    <property type="match status" value="1"/>
</dbReference>
<keyword evidence="4 7" id="KW-0378">Hydrolase</keyword>
<dbReference type="PIRSF" id="PIRSF001093">
    <property type="entry name" value="B-hxosamndse_ab_euk"/>
    <property type="match status" value="1"/>
</dbReference>
<evidence type="ECO:0000256" key="4">
    <source>
        <dbReference type="ARBA" id="ARBA00022801"/>
    </source>
</evidence>
<dbReference type="Pfam" id="PF00728">
    <property type="entry name" value="Glyco_hydro_20"/>
    <property type="match status" value="1"/>
</dbReference>
<evidence type="ECO:0000256" key="2">
    <source>
        <dbReference type="ARBA" id="ARBA00006285"/>
    </source>
</evidence>
<dbReference type="PANTHER" id="PTHR22600:SF26">
    <property type="entry name" value="BETA-N-ACETYLHEXOSAMINIDASE"/>
    <property type="match status" value="1"/>
</dbReference>
<evidence type="ECO:0000256" key="8">
    <source>
        <dbReference type="PIRSR" id="PIRSR001093-1"/>
    </source>
</evidence>
<dbReference type="PRINTS" id="PR00738">
    <property type="entry name" value="GLHYDRLASE20"/>
</dbReference>
<sequence>MLVALGIFLLAVTAEITGSPPWRWECEKGQCVKKPLLETDFDSAISLNTCQMFCGDAGLLWPKPTGSISLGDSIVKIDLNQVKLAESFEDEKLKELFNKSLERFKQQLAAKIHSKEKISEGGQKLIITPKISDGAFHPLTLSTDESYKLYINQAADKSINVTVISNSYHGARNGLETLSQLIIFDDIRQELQAVRDVTIEDAPVYKYRGILLDTARNYYSVESIKRTIDAMASSKLNTFHWHITDSHSFPFETPSLPQLHERGAYKPHLIYSTKDIEEILEYALFRGVRVMPEFDAPAHVGEGFQGLDITACFNAQPWNKFCVEPPCGQLDPTQEQLYDVLQKIYTDMFTVFKPDIFHMGGDEVSNSCWNSSTRIQNWMIDQGWGLNDADFLKLWGLFQEKALAKVEQISGKELPIILWTSHLTQLPHVTQYLDKNKYIIQVWTTGGDKQIHDLLTNGYKLIISNYDALYFDCGFGAWIGAGNNWCSPYIGWQKVYSNSPKKIAGSYSEQILGGEAALWSEQADEHSLDARFWPRAAALSERLWAEPTNSWEDAETRLMVHRERLVEQGIAAESIKPQWCLQNGGDCPGP</sequence>
<keyword evidence="6 7" id="KW-0326">Glycosidase</keyword>
<dbReference type="InterPro" id="IPR025705">
    <property type="entry name" value="Beta_hexosaminidase_sua/sub"/>
</dbReference>
<dbReference type="SUPFAM" id="SSF55545">
    <property type="entry name" value="beta-N-acetylhexosaminidase-like domain"/>
    <property type="match status" value="1"/>
</dbReference>
<accession>A0A6M2DVI3</accession>
<protein>
    <recommendedName>
        <fullName evidence="7">Beta-hexosaminidase</fullName>
        <ecNumber evidence="7">3.2.1.52</ecNumber>
    </recommendedName>
</protein>
<name>A0A6M2DVI3_XENCH</name>
<evidence type="ECO:0000256" key="7">
    <source>
        <dbReference type="PIRNR" id="PIRNR001093"/>
    </source>
</evidence>
<keyword evidence="5" id="KW-0325">Glycoprotein</keyword>
<dbReference type="GO" id="GO:0005975">
    <property type="term" value="P:carbohydrate metabolic process"/>
    <property type="evidence" value="ECO:0007669"/>
    <property type="project" value="InterPro"/>
</dbReference>
<evidence type="ECO:0000256" key="3">
    <source>
        <dbReference type="ARBA" id="ARBA00022729"/>
    </source>
</evidence>
<keyword evidence="3 9" id="KW-0732">Signal</keyword>
<dbReference type="InterPro" id="IPR017853">
    <property type="entry name" value="GH"/>
</dbReference>
<reference evidence="12" key="1">
    <citation type="submission" date="2020-03" db="EMBL/GenBank/DDBJ databases">
        <title>Transcriptomic Profiling of the Digestive Tract of the Rat Flea, Xenopsylla cheopis, Following Blood Feeding and Infection with Yersinia pestis.</title>
        <authorList>
            <person name="Bland D.M."/>
            <person name="Martens C.A."/>
            <person name="Virtaneva K."/>
            <person name="Kanakabandi K."/>
            <person name="Long D."/>
            <person name="Rosenke R."/>
            <person name="Saturday G.A."/>
            <person name="Hoyt F.H."/>
            <person name="Bruno D.P."/>
            <person name="Ribeiro J.M.C."/>
            <person name="Hinnebusch J."/>
        </authorList>
    </citation>
    <scope>NUCLEOTIDE SEQUENCE</scope>
</reference>
<evidence type="ECO:0000256" key="5">
    <source>
        <dbReference type="ARBA" id="ARBA00023180"/>
    </source>
</evidence>
<dbReference type="EC" id="3.2.1.52" evidence="7"/>
<dbReference type="GO" id="GO:0030203">
    <property type="term" value="P:glycosaminoglycan metabolic process"/>
    <property type="evidence" value="ECO:0007669"/>
    <property type="project" value="TreeGrafter"/>
</dbReference>
<dbReference type="GO" id="GO:0005886">
    <property type="term" value="C:plasma membrane"/>
    <property type="evidence" value="ECO:0007669"/>
    <property type="project" value="TreeGrafter"/>
</dbReference>
<feature type="signal peptide" evidence="9">
    <location>
        <begin position="1"/>
        <end position="18"/>
    </location>
</feature>
<dbReference type="EMBL" id="GIIL01006613">
    <property type="protein sequence ID" value="NOV50339.1"/>
    <property type="molecule type" value="Transcribed_RNA"/>
</dbReference>
<dbReference type="AlphaFoldDB" id="A0A6M2DVI3"/>
<dbReference type="FunFam" id="3.20.20.80:FF:000063">
    <property type="entry name" value="Beta-hexosaminidase"/>
    <property type="match status" value="1"/>
</dbReference>
<feature type="chain" id="PRO_5026682998" description="Beta-hexosaminidase" evidence="9">
    <location>
        <begin position="19"/>
        <end position="590"/>
    </location>
</feature>
<dbReference type="Gene3D" id="3.30.379.10">
    <property type="entry name" value="Chitobiase/beta-hexosaminidase domain 2-like"/>
    <property type="match status" value="1"/>
</dbReference>
<feature type="domain" description="Beta-hexosaminidase eukaryotic type N-terminal" evidence="11">
    <location>
        <begin position="60"/>
        <end position="181"/>
    </location>
</feature>
<evidence type="ECO:0000259" key="10">
    <source>
        <dbReference type="Pfam" id="PF00728"/>
    </source>
</evidence>
<dbReference type="Gene3D" id="3.20.20.80">
    <property type="entry name" value="Glycosidases"/>
    <property type="match status" value="1"/>
</dbReference>
<dbReference type="InterPro" id="IPR029018">
    <property type="entry name" value="Hex-like_dom2"/>
</dbReference>
<proteinExistence type="inferred from homology"/>
<evidence type="ECO:0000256" key="1">
    <source>
        <dbReference type="ARBA" id="ARBA00001231"/>
    </source>
</evidence>
<dbReference type="SUPFAM" id="SSF51445">
    <property type="entry name" value="(Trans)glycosidases"/>
    <property type="match status" value="1"/>
</dbReference>
<organism evidence="12">
    <name type="scientific">Xenopsylla cheopis</name>
    <name type="common">Oriental rat flea</name>
    <name type="synonym">Pulex cheopis</name>
    <dbReference type="NCBI Taxonomy" id="163159"/>
    <lineage>
        <taxon>Eukaryota</taxon>
        <taxon>Metazoa</taxon>
        <taxon>Ecdysozoa</taxon>
        <taxon>Arthropoda</taxon>
        <taxon>Hexapoda</taxon>
        <taxon>Insecta</taxon>
        <taxon>Pterygota</taxon>
        <taxon>Neoptera</taxon>
        <taxon>Endopterygota</taxon>
        <taxon>Siphonaptera</taxon>
        <taxon>Pulicidae</taxon>
        <taxon>Xenopsyllinae</taxon>
        <taxon>Xenopsylla</taxon>
    </lineage>
</organism>
<dbReference type="GO" id="GO:0016231">
    <property type="term" value="F:beta-N-acetylglucosaminidase activity"/>
    <property type="evidence" value="ECO:0007669"/>
    <property type="project" value="TreeGrafter"/>
</dbReference>
<evidence type="ECO:0000259" key="11">
    <source>
        <dbReference type="Pfam" id="PF14845"/>
    </source>
</evidence>
<evidence type="ECO:0000256" key="6">
    <source>
        <dbReference type="ARBA" id="ARBA00023295"/>
    </source>
</evidence>
<evidence type="ECO:0000313" key="12">
    <source>
        <dbReference type="EMBL" id="NOV50339.1"/>
    </source>
</evidence>
<feature type="active site" description="Proton donor" evidence="8">
    <location>
        <position position="363"/>
    </location>
</feature>
<feature type="domain" description="Glycoside hydrolase family 20 catalytic" evidence="10">
    <location>
        <begin position="205"/>
        <end position="546"/>
    </location>
</feature>
<comment type="similarity">
    <text evidence="2 7">Belongs to the glycosyl hydrolase 20 family.</text>
</comment>
<dbReference type="InterPro" id="IPR015883">
    <property type="entry name" value="Glyco_hydro_20_cat"/>
</dbReference>
<evidence type="ECO:0000256" key="9">
    <source>
        <dbReference type="SAM" id="SignalP"/>
    </source>
</evidence>
<comment type="catalytic activity">
    <reaction evidence="1 7">
        <text>Hydrolysis of terminal non-reducing N-acetyl-D-hexosamine residues in N-acetyl-beta-D-hexosaminides.</text>
        <dbReference type="EC" id="3.2.1.52"/>
    </reaction>
</comment>
<dbReference type="InterPro" id="IPR029019">
    <property type="entry name" value="HEX_eukaryotic_N"/>
</dbReference>